<evidence type="ECO:0000313" key="2">
    <source>
        <dbReference type="EMBL" id="AYF78463.1"/>
    </source>
</evidence>
<gene>
    <name evidence="2" type="ORF">D7D52_36760</name>
</gene>
<dbReference type="Gene3D" id="1.10.10.60">
    <property type="entry name" value="Homeodomain-like"/>
    <property type="match status" value="2"/>
</dbReference>
<sequence length="113" mass="12724">MARPTQRLERRLSRTEKNELIQAYRDGASTAELARRYRASKSAILELLTKGRVPRRYQSMTEADIDRAEQLYLVGHSLSACAKLTGFPASSINRALNNRGTPMRPAGRPRTAH</sequence>
<feature type="region of interest" description="Disordered" evidence="1">
    <location>
        <begin position="93"/>
        <end position="113"/>
    </location>
</feature>
<dbReference type="EMBL" id="CP032568">
    <property type="protein sequence ID" value="AYF78463.1"/>
    <property type="molecule type" value="Genomic_DNA"/>
</dbReference>
<organism evidence="2 3">
    <name type="scientific">Nocardia yunnanensis</name>
    <dbReference type="NCBI Taxonomy" id="2382165"/>
    <lineage>
        <taxon>Bacteria</taxon>
        <taxon>Bacillati</taxon>
        <taxon>Actinomycetota</taxon>
        <taxon>Actinomycetes</taxon>
        <taxon>Mycobacteriales</taxon>
        <taxon>Nocardiaceae</taxon>
        <taxon>Nocardia</taxon>
    </lineage>
</organism>
<evidence type="ECO:0000256" key="1">
    <source>
        <dbReference type="SAM" id="MobiDB-lite"/>
    </source>
</evidence>
<protein>
    <submittedName>
        <fullName evidence="2">Helix-turn-helix domain-containing protein</fullName>
    </submittedName>
</protein>
<evidence type="ECO:0000313" key="3">
    <source>
        <dbReference type="Proteomes" id="UP000267164"/>
    </source>
</evidence>
<keyword evidence="3" id="KW-1185">Reference proteome</keyword>
<dbReference type="AlphaFoldDB" id="A0A386ZMB4"/>
<name>A0A386ZMB4_9NOCA</name>
<accession>A0A386ZMB4</accession>
<dbReference type="RefSeq" id="WP_120743546.1">
    <property type="nucleotide sequence ID" value="NZ_CP032568.1"/>
</dbReference>
<dbReference type="OrthoDB" id="4552810at2"/>
<dbReference type="Proteomes" id="UP000267164">
    <property type="component" value="Chromosome"/>
</dbReference>
<dbReference type="KEGG" id="nyu:D7D52_36760"/>
<reference evidence="2 3" key="1">
    <citation type="submission" date="2018-09" db="EMBL/GenBank/DDBJ databases">
        <title>Nocardia yunnanensis sp. nov., an actinomycete isolated from a soil sample.</title>
        <authorList>
            <person name="Zhang J."/>
        </authorList>
    </citation>
    <scope>NUCLEOTIDE SEQUENCE [LARGE SCALE GENOMIC DNA]</scope>
    <source>
        <strain evidence="2 3">CFHS0054</strain>
    </source>
</reference>
<proteinExistence type="predicted"/>